<protein>
    <recommendedName>
        <fullName evidence="2">UspA domain-containing protein</fullName>
    </recommendedName>
</protein>
<dbReference type="RefSeq" id="WP_175172832.1">
    <property type="nucleotide sequence ID" value="NZ_CADIJX010000001.1"/>
</dbReference>
<dbReference type="CDD" id="cd00293">
    <property type="entry name" value="USP-like"/>
    <property type="match status" value="1"/>
</dbReference>
<evidence type="ECO:0000313" key="4">
    <source>
        <dbReference type="Proteomes" id="UP000494108"/>
    </source>
</evidence>
<keyword evidence="4" id="KW-1185">Reference proteome</keyword>
<organism evidence="3 4">
    <name type="scientific">Achromobacter pestifer</name>
    <dbReference type="NCBI Taxonomy" id="1353889"/>
    <lineage>
        <taxon>Bacteria</taxon>
        <taxon>Pseudomonadati</taxon>
        <taxon>Pseudomonadota</taxon>
        <taxon>Betaproteobacteria</taxon>
        <taxon>Burkholderiales</taxon>
        <taxon>Alcaligenaceae</taxon>
        <taxon>Achromobacter</taxon>
    </lineage>
</organism>
<dbReference type="PANTHER" id="PTHR46268:SF15">
    <property type="entry name" value="UNIVERSAL STRESS PROTEIN HP_0031"/>
    <property type="match status" value="1"/>
</dbReference>
<dbReference type="InterPro" id="IPR006015">
    <property type="entry name" value="Universal_stress_UspA"/>
</dbReference>
<evidence type="ECO:0000313" key="3">
    <source>
        <dbReference type="EMBL" id="CAB3627191.1"/>
    </source>
</evidence>
<evidence type="ECO:0000256" key="1">
    <source>
        <dbReference type="ARBA" id="ARBA00008791"/>
    </source>
</evidence>
<sequence>MYRRIAVHLDHGFDCKRRTDLALSLAKRHRAELVGIYASAAPPQHYYGESVLMSRTLNVMKELQAQNRSAVQDAFLEAAAAADVPAVVRAGDTSPSACVALYARTSDLVIVSQFNRDDVEAAHEIEFVEQMLLTAGRPVLVLPSSGQFSTVGDRVLLCWDGSREAARALADAAPALRLSSHLVVLTMDEGGSTQKGPAVPFEDLATYCIAQGMPAPDHVRRDIKGVGVGSTILNAAADHSADLIVMGAYGHSKFREWAMGGATASILKSMTVPIMFSH</sequence>
<feature type="domain" description="UspA" evidence="2">
    <location>
        <begin position="1"/>
        <end position="142"/>
    </location>
</feature>
<name>A0A6S6YJY5_9BURK</name>
<dbReference type="Pfam" id="PF00582">
    <property type="entry name" value="Usp"/>
    <property type="match status" value="2"/>
</dbReference>
<feature type="domain" description="UspA" evidence="2">
    <location>
        <begin position="153"/>
        <end position="275"/>
    </location>
</feature>
<accession>A0A6S6YJY5</accession>
<dbReference type="Proteomes" id="UP000494108">
    <property type="component" value="Unassembled WGS sequence"/>
</dbReference>
<dbReference type="SUPFAM" id="SSF52402">
    <property type="entry name" value="Adenine nucleotide alpha hydrolases-like"/>
    <property type="match status" value="2"/>
</dbReference>
<evidence type="ECO:0000259" key="2">
    <source>
        <dbReference type="Pfam" id="PF00582"/>
    </source>
</evidence>
<dbReference type="PANTHER" id="PTHR46268">
    <property type="entry name" value="STRESS RESPONSE PROTEIN NHAX"/>
    <property type="match status" value="1"/>
</dbReference>
<proteinExistence type="inferred from homology"/>
<dbReference type="EMBL" id="CADIJX010000001">
    <property type="protein sequence ID" value="CAB3627191.1"/>
    <property type="molecule type" value="Genomic_DNA"/>
</dbReference>
<comment type="similarity">
    <text evidence="1">Belongs to the universal stress protein A family.</text>
</comment>
<dbReference type="PRINTS" id="PR01438">
    <property type="entry name" value="UNVRSLSTRESS"/>
</dbReference>
<gene>
    <name evidence="3" type="ORF">LMG3431_00491</name>
</gene>
<dbReference type="AlphaFoldDB" id="A0A6S6YJY5"/>
<reference evidence="3 4" key="1">
    <citation type="submission" date="2020-04" db="EMBL/GenBank/DDBJ databases">
        <authorList>
            <person name="De Canck E."/>
        </authorList>
    </citation>
    <scope>NUCLEOTIDE SEQUENCE [LARGE SCALE GENOMIC DNA]</scope>
    <source>
        <strain evidence="3 4">LMG 3431</strain>
    </source>
</reference>
<dbReference type="Gene3D" id="3.40.50.12370">
    <property type="match status" value="1"/>
</dbReference>
<dbReference type="InterPro" id="IPR006016">
    <property type="entry name" value="UspA"/>
</dbReference>